<name>A0A2L2XA33_9FIRM</name>
<keyword evidence="3" id="KW-1185">Reference proteome</keyword>
<dbReference type="Pfam" id="PF18982">
    <property type="entry name" value="JetA"/>
    <property type="match status" value="1"/>
</dbReference>
<evidence type="ECO:0000313" key="3">
    <source>
        <dbReference type="Proteomes" id="UP000239549"/>
    </source>
</evidence>
<dbReference type="Proteomes" id="UP000239549">
    <property type="component" value="Unassembled WGS sequence"/>
</dbReference>
<dbReference type="EMBL" id="BFAV01000071">
    <property type="protein sequence ID" value="GBF32912.1"/>
    <property type="molecule type" value="Genomic_DNA"/>
</dbReference>
<evidence type="ECO:0000256" key="1">
    <source>
        <dbReference type="SAM" id="Coils"/>
    </source>
</evidence>
<reference evidence="3" key="1">
    <citation type="submission" date="2018-02" db="EMBL/GenBank/DDBJ databases">
        <title>Genome sequence of Desulfocucumis palustris strain NAW-5.</title>
        <authorList>
            <person name="Watanabe M."/>
            <person name="Kojima H."/>
            <person name="Fukui M."/>
        </authorList>
    </citation>
    <scope>NUCLEOTIDE SEQUENCE [LARGE SCALE GENOMIC DNA]</scope>
    <source>
        <strain evidence="3">NAW-5</strain>
    </source>
</reference>
<accession>A0A2L2XA33</accession>
<keyword evidence="1" id="KW-0175">Coiled coil</keyword>
<comment type="caution">
    <text evidence="2">The sequence shown here is derived from an EMBL/GenBank/DDBJ whole genome shotgun (WGS) entry which is preliminary data.</text>
</comment>
<protein>
    <submittedName>
        <fullName evidence="2">Chromosome partition protein smc</fullName>
    </submittedName>
</protein>
<organism evidence="2 3">
    <name type="scientific">Desulfocucumis palustris</name>
    <dbReference type="NCBI Taxonomy" id="1898651"/>
    <lineage>
        <taxon>Bacteria</taxon>
        <taxon>Bacillati</taxon>
        <taxon>Bacillota</taxon>
        <taxon>Clostridia</taxon>
        <taxon>Eubacteriales</taxon>
        <taxon>Desulfocucumaceae</taxon>
        <taxon>Desulfocucumis</taxon>
    </lineage>
</organism>
<gene>
    <name evidence="2" type="ORF">DCCM_2009</name>
</gene>
<dbReference type="AlphaFoldDB" id="A0A2L2XA33"/>
<sequence>MFDLVPERFFSVLTSKNKYIYLEALMVIHKYYRQELLMRKADLISMFVHHLEDRMMNLTEDEGDEPIGDKNLSGRAHFLLRKFIATGWLEKEYYINSFEEYLVVPDYAADLLGLLDSATDESPCEYNSLVYSTYSCLNTADAERDDFMLEALLQSHGATEKLKESLKRLYNNMRRYYQRLQDKEEIREIMKEHFDNYQVLILDRVYHPLKTFDSIPRYKTRILRILRSWLTDLRVIEQLAGLMFRKGYRVRLDDARTDVIRMLGEIIDTYENMETLLREIDKKNASYTRASVERTRYLLNADRGARGKLVEVLKRLPGLSGRLPGETMEFLQNGINLYRQSFLDGYSLFRERQKKSAGEGQPLSATPSAQRQQMEREFFSFEQRLRGSLTHQRIIDFIGDYLRERQTVGSREFKLEETGDFVKLILAVLKNSEEDVPYRVEFLDGYVYVNGYRIPDMIFTTVKGEVS</sequence>
<evidence type="ECO:0000313" key="2">
    <source>
        <dbReference type="EMBL" id="GBF32912.1"/>
    </source>
</evidence>
<dbReference type="InterPro" id="IPR043773">
    <property type="entry name" value="JetA"/>
</dbReference>
<feature type="coiled-coil region" evidence="1">
    <location>
        <begin position="159"/>
        <end position="186"/>
    </location>
</feature>
<proteinExistence type="predicted"/>